<reference evidence="3" key="1">
    <citation type="journal article" date="2021" name="Nat. Commun.">
        <title>Genomic analyses provide insights into spinach domestication and the genetic basis of agronomic traits.</title>
        <authorList>
            <person name="Cai X."/>
            <person name="Sun X."/>
            <person name="Xu C."/>
            <person name="Sun H."/>
            <person name="Wang X."/>
            <person name="Ge C."/>
            <person name="Zhang Z."/>
            <person name="Wang Q."/>
            <person name="Fei Z."/>
            <person name="Jiao C."/>
            <person name="Wang Q."/>
        </authorList>
    </citation>
    <scope>NUCLEOTIDE SEQUENCE [LARGE SCALE GENOMIC DNA]</scope>
    <source>
        <strain evidence="3">cv. Varoflay</strain>
    </source>
</reference>
<evidence type="ECO:0000313" key="4">
    <source>
        <dbReference type="RefSeq" id="XP_056696842.1"/>
    </source>
</evidence>
<evidence type="ECO:0000313" key="3">
    <source>
        <dbReference type="Proteomes" id="UP000813463"/>
    </source>
</evidence>
<dbReference type="InterPro" id="IPR029962">
    <property type="entry name" value="TBL"/>
</dbReference>
<evidence type="ECO:0000259" key="2">
    <source>
        <dbReference type="Pfam" id="PF14416"/>
    </source>
</evidence>
<dbReference type="GeneID" id="130470549"/>
<feature type="domain" description="Trichome birefringence-like N-terminal" evidence="2">
    <location>
        <begin position="103"/>
        <end position="157"/>
    </location>
</feature>
<keyword evidence="1" id="KW-0812">Transmembrane</keyword>
<name>A0ABM3RMJ7_SPIOL</name>
<dbReference type="RefSeq" id="XP_056696842.1">
    <property type="nucleotide sequence ID" value="XM_056840864.1"/>
</dbReference>
<evidence type="ECO:0000256" key="1">
    <source>
        <dbReference type="SAM" id="Phobius"/>
    </source>
</evidence>
<accession>A0ABM3RMJ7</accession>
<dbReference type="Pfam" id="PF14416">
    <property type="entry name" value="PMR5N"/>
    <property type="match status" value="1"/>
</dbReference>
<sequence length="160" mass="18757">MEEQNPSIDDRWKIFTLGTFLGFFFFVVYRNNVHEDVSFLSTKQVLVDLIPFKALNLSTTTTSGVIKPSNNVIKPSNIGIKTMKPSKLVFDDIEKSTTTKARKKCDIFDGRWVYRPDEGARYDWFKCPFIHDKFSCQENGRLDSMYENWRWEARHCDIPV</sequence>
<keyword evidence="3" id="KW-1185">Reference proteome</keyword>
<dbReference type="InterPro" id="IPR025846">
    <property type="entry name" value="TBL_N"/>
</dbReference>
<keyword evidence="1" id="KW-1133">Transmembrane helix</keyword>
<dbReference type="PANTHER" id="PTHR32285:SF38">
    <property type="entry name" value="OS01G0614300 PROTEIN"/>
    <property type="match status" value="1"/>
</dbReference>
<proteinExistence type="predicted"/>
<gene>
    <name evidence="4" type="primary">LOC130470549</name>
</gene>
<dbReference type="Proteomes" id="UP000813463">
    <property type="component" value="Chromosome 3"/>
</dbReference>
<keyword evidence="1" id="KW-0472">Membrane</keyword>
<protein>
    <submittedName>
        <fullName evidence="4">Protein trichome birefringence-like 33</fullName>
    </submittedName>
</protein>
<reference evidence="4" key="2">
    <citation type="submission" date="2025-08" db="UniProtKB">
        <authorList>
            <consortium name="RefSeq"/>
        </authorList>
    </citation>
    <scope>IDENTIFICATION</scope>
    <source>
        <tissue evidence="4">Leaf</tissue>
    </source>
</reference>
<organism evidence="3 4">
    <name type="scientific">Spinacia oleracea</name>
    <name type="common">Spinach</name>
    <dbReference type="NCBI Taxonomy" id="3562"/>
    <lineage>
        <taxon>Eukaryota</taxon>
        <taxon>Viridiplantae</taxon>
        <taxon>Streptophyta</taxon>
        <taxon>Embryophyta</taxon>
        <taxon>Tracheophyta</taxon>
        <taxon>Spermatophyta</taxon>
        <taxon>Magnoliopsida</taxon>
        <taxon>eudicotyledons</taxon>
        <taxon>Gunneridae</taxon>
        <taxon>Pentapetalae</taxon>
        <taxon>Caryophyllales</taxon>
        <taxon>Chenopodiaceae</taxon>
        <taxon>Chenopodioideae</taxon>
        <taxon>Anserineae</taxon>
        <taxon>Spinacia</taxon>
    </lineage>
</organism>
<feature type="transmembrane region" description="Helical" evidence="1">
    <location>
        <begin position="12"/>
        <end position="29"/>
    </location>
</feature>
<dbReference type="PANTHER" id="PTHR32285">
    <property type="entry name" value="PROTEIN TRICHOME BIREFRINGENCE-LIKE 9-RELATED"/>
    <property type="match status" value="1"/>
</dbReference>